<dbReference type="EMBL" id="BNDW01000040">
    <property type="protein sequence ID" value="GHI23481.1"/>
    <property type="molecule type" value="Genomic_DNA"/>
</dbReference>
<keyword evidence="3" id="KW-1185">Reference proteome</keyword>
<feature type="compositionally biased region" description="Low complexity" evidence="1">
    <location>
        <begin position="11"/>
        <end position="28"/>
    </location>
</feature>
<dbReference type="Proteomes" id="UP001052739">
    <property type="component" value="Unassembled WGS sequence"/>
</dbReference>
<accession>A0ABQ3PEN3</accession>
<reference evidence="2" key="1">
    <citation type="submission" date="2024-05" db="EMBL/GenBank/DDBJ databases">
        <title>Whole genome shotgun sequence of Streptomyces hydrogenans NBRC 13475.</title>
        <authorList>
            <person name="Komaki H."/>
            <person name="Tamura T."/>
        </authorList>
    </citation>
    <scope>NUCLEOTIDE SEQUENCE</scope>
    <source>
        <strain evidence="2">NBRC 13475</strain>
    </source>
</reference>
<evidence type="ECO:0000256" key="1">
    <source>
        <dbReference type="SAM" id="MobiDB-lite"/>
    </source>
</evidence>
<organism evidence="2 3">
    <name type="scientific">Streptomyces hydrogenans</name>
    <dbReference type="NCBI Taxonomy" id="1873719"/>
    <lineage>
        <taxon>Bacteria</taxon>
        <taxon>Bacillati</taxon>
        <taxon>Actinomycetota</taxon>
        <taxon>Actinomycetes</taxon>
        <taxon>Kitasatosporales</taxon>
        <taxon>Streptomycetaceae</taxon>
        <taxon>Streptomyces</taxon>
    </lineage>
</organism>
<feature type="region of interest" description="Disordered" evidence="1">
    <location>
        <begin position="11"/>
        <end position="54"/>
    </location>
</feature>
<protein>
    <submittedName>
        <fullName evidence="2">Uncharacterized protein</fullName>
    </submittedName>
</protein>
<evidence type="ECO:0000313" key="2">
    <source>
        <dbReference type="EMBL" id="GHI23481.1"/>
    </source>
</evidence>
<sequence length="54" mass="5600">MNLYVIASLAPGGRRAAPRPAGAPVRPGETPRPPRRDGEPAAQASGLAKQRLLS</sequence>
<name>A0ABQ3PEN3_9ACTN</name>
<gene>
    <name evidence="2" type="ORF">Shyd_48520</name>
</gene>
<evidence type="ECO:0000313" key="3">
    <source>
        <dbReference type="Proteomes" id="UP001052739"/>
    </source>
</evidence>
<comment type="caution">
    <text evidence="2">The sequence shown here is derived from an EMBL/GenBank/DDBJ whole genome shotgun (WGS) entry which is preliminary data.</text>
</comment>
<proteinExistence type="predicted"/>